<evidence type="ECO:0000256" key="3">
    <source>
        <dbReference type="SAM" id="MobiDB-lite"/>
    </source>
</evidence>
<sequence>LLLLNMLSAAKILAFACVVRGTVGDASLLHTLPHHGSTHQAPHHGAPHQIDHHIPHHSAPHHSVPHHSAPHHSAVHHGLDHHGVGHNGAHHGEEHHGANYDVGHHGVHHNSPAHYGFDYAVHDEYSGNQFGHSETRDGYKVDGTYYVHLPNGRVQTVNYYADETGYHPTVVYEGTATYHQGGDHHANPHY</sequence>
<dbReference type="EMBL" id="CAXKWB010020474">
    <property type="protein sequence ID" value="CAL4122611.1"/>
    <property type="molecule type" value="Genomic_DNA"/>
</dbReference>
<dbReference type="PROSITE" id="PS00233">
    <property type="entry name" value="CHIT_BIND_RR_1"/>
    <property type="match status" value="1"/>
</dbReference>
<dbReference type="InterPro" id="IPR051217">
    <property type="entry name" value="Insect_Cuticle_Struc_Prot"/>
</dbReference>
<evidence type="ECO:0000256" key="4">
    <source>
        <dbReference type="SAM" id="SignalP"/>
    </source>
</evidence>
<evidence type="ECO:0000256" key="2">
    <source>
        <dbReference type="PROSITE-ProRule" id="PRU00497"/>
    </source>
</evidence>
<evidence type="ECO:0008006" key="7">
    <source>
        <dbReference type="Google" id="ProtNLM"/>
    </source>
</evidence>
<dbReference type="Proteomes" id="UP001497623">
    <property type="component" value="Unassembled WGS sequence"/>
</dbReference>
<dbReference type="GO" id="GO:0005615">
    <property type="term" value="C:extracellular space"/>
    <property type="evidence" value="ECO:0007669"/>
    <property type="project" value="TreeGrafter"/>
</dbReference>
<dbReference type="PANTHER" id="PTHR12236">
    <property type="entry name" value="STRUCTURAL CONTITUENT OF CUTICLE"/>
    <property type="match status" value="1"/>
</dbReference>
<evidence type="ECO:0000313" key="5">
    <source>
        <dbReference type="EMBL" id="CAL4122611.1"/>
    </source>
</evidence>
<dbReference type="PROSITE" id="PS51155">
    <property type="entry name" value="CHIT_BIND_RR_2"/>
    <property type="match status" value="1"/>
</dbReference>
<dbReference type="InterPro" id="IPR000618">
    <property type="entry name" value="Insect_cuticle"/>
</dbReference>
<feature type="compositionally biased region" description="Basic residues" evidence="3">
    <location>
        <begin position="54"/>
        <end position="75"/>
    </location>
</feature>
<dbReference type="GO" id="GO:0031012">
    <property type="term" value="C:extracellular matrix"/>
    <property type="evidence" value="ECO:0007669"/>
    <property type="project" value="TreeGrafter"/>
</dbReference>
<comment type="caution">
    <text evidence="5">The sequence shown here is derived from an EMBL/GenBank/DDBJ whole genome shotgun (WGS) entry which is preliminary data.</text>
</comment>
<keyword evidence="6" id="KW-1185">Reference proteome</keyword>
<feature type="compositionally biased region" description="Basic residues" evidence="3">
    <location>
        <begin position="34"/>
        <end position="46"/>
    </location>
</feature>
<evidence type="ECO:0000256" key="1">
    <source>
        <dbReference type="ARBA" id="ARBA00022460"/>
    </source>
</evidence>
<organism evidence="5 6">
    <name type="scientific">Meganyctiphanes norvegica</name>
    <name type="common">Northern krill</name>
    <name type="synonym">Thysanopoda norvegica</name>
    <dbReference type="NCBI Taxonomy" id="48144"/>
    <lineage>
        <taxon>Eukaryota</taxon>
        <taxon>Metazoa</taxon>
        <taxon>Ecdysozoa</taxon>
        <taxon>Arthropoda</taxon>
        <taxon>Crustacea</taxon>
        <taxon>Multicrustacea</taxon>
        <taxon>Malacostraca</taxon>
        <taxon>Eumalacostraca</taxon>
        <taxon>Eucarida</taxon>
        <taxon>Euphausiacea</taxon>
        <taxon>Euphausiidae</taxon>
        <taxon>Meganyctiphanes</taxon>
    </lineage>
</organism>
<keyword evidence="4" id="KW-0732">Signal</keyword>
<dbReference type="AlphaFoldDB" id="A0AAV2RE18"/>
<dbReference type="GO" id="GO:0042302">
    <property type="term" value="F:structural constituent of cuticle"/>
    <property type="evidence" value="ECO:0007669"/>
    <property type="project" value="UniProtKB-UniRule"/>
</dbReference>
<protein>
    <recommendedName>
        <fullName evidence="7">Cuticle protein</fullName>
    </recommendedName>
</protein>
<keyword evidence="1 2" id="KW-0193">Cuticle</keyword>
<reference evidence="5 6" key="1">
    <citation type="submission" date="2024-05" db="EMBL/GenBank/DDBJ databases">
        <authorList>
            <person name="Wallberg A."/>
        </authorList>
    </citation>
    <scope>NUCLEOTIDE SEQUENCE [LARGE SCALE GENOMIC DNA]</scope>
</reference>
<dbReference type="Pfam" id="PF00379">
    <property type="entry name" value="Chitin_bind_4"/>
    <property type="match status" value="1"/>
</dbReference>
<dbReference type="InterPro" id="IPR031311">
    <property type="entry name" value="CHIT_BIND_RR_consensus"/>
</dbReference>
<proteinExistence type="predicted"/>
<feature type="chain" id="PRO_5043729962" description="Cuticle protein" evidence="4">
    <location>
        <begin position="22"/>
        <end position="190"/>
    </location>
</feature>
<dbReference type="PANTHER" id="PTHR12236:SF79">
    <property type="entry name" value="CUTICULAR PROTEIN 50CB-RELATED"/>
    <property type="match status" value="1"/>
</dbReference>
<gene>
    <name evidence="5" type="ORF">MNOR_LOCUS23333</name>
</gene>
<feature type="compositionally biased region" description="Basic and acidic residues" evidence="3">
    <location>
        <begin position="90"/>
        <end position="99"/>
    </location>
</feature>
<accession>A0AAV2RE18</accession>
<feature type="non-terminal residue" evidence="5">
    <location>
        <position position="1"/>
    </location>
</feature>
<feature type="signal peptide" evidence="4">
    <location>
        <begin position="1"/>
        <end position="21"/>
    </location>
</feature>
<name>A0AAV2RE18_MEGNR</name>
<feature type="region of interest" description="Disordered" evidence="3">
    <location>
        <begin position="34"/>
        <end position="99"/>
    </location>
</feature>
<evidence type="ECO:0000313" key="6">
    <source>
        <dbReference type="Proteomes" id="UP001497623"/>
    </source>
</evidence>